<reference evidence="7 8" key="1">
    <citation type="journal article" date="2015" name="Stand. Genomic Sci.">
        <title>Genomic Encyclopedia of Bacterial and Archaeal Type Strains, Phase III: the genomes of soil and plant-associated and newly described type strains.</title>
        <authorList>
            <person name="Whitman W.B."/>
            <person name="Woyke T."/>
            <person name="Klenk H.P."/>
            <person name="Zhou Y."/>
            <person name="Lilburn T.G."/>
            <person name="Beck B.J."/>
            <person name="De Vos P."/>
            <person name="Vandamme P."/>
            <person name="Eisen J.A."/>
            <person name="Garrity G."/>
            <person name="Hugenholtz P."/>
            <person name="Kyrpides N.C."/>
        </authorList>
    </citation>
    <scope>NUCLEOTIDE SEQUENCE [LARGE SCALE GENOMIC DNA]</scope>
    <source>
        <strain evidence="7 8">CGMCC 1.10822</strain>
    </source>
</reference>
<evidence type="ECO:0000256" key="3">
    <source>
        <dbReference type="ARBA" id="ARBA00023085"/>
    </source>
</evidence>
<evidence type="ECO:0000313" key="8">
    <source>
        <dbReference type="Proteomes" id="UP000318431"/>
    </source>
</evidence>
<feature type="compositionally biased region" description="Low complexity" evidence="4">
    <location>
        <begin position="114"/>
        <end position="127"/>
    </location>
</feature>
<evidence type="ECO:0000256" key="5">
    <source>
        <dbReference type="SAM" id="SignalP"/>
    </source>
</evidence>
<dbReference type="InterPro" id="IPR011050">
    <property type="entry name" value="Pectin_lyase_fold/virulence"/>
</dbReference>
<sequence>MHYPIHHMRLPATLSTLAALFLTLPLAASAVELLPRAGATGVNPDTRLHLVFDSAPVLGTSGKIRIYDAQDDRLVDTLDLAIPAGPTTPRTAPRAAYLPQPYPYDGPRRTNADTQPGTPTAGVAPAPQALPGDWQWTIIGGFTEGFHFYPVIVRDKTAAIQPHHNLLAYGRTYYVQVDPGVLSGDGFKGITGKDWRFTTRPHGPAADAARVTVSADGQGDFSTVQGALDHVPDQPRGRTTIFVKNGDYEEIVYFRNKRNLTILGEDRDKVRIHYANNELFNPHPLNVATNEAKGTFPSRRAAFMADNVQDLALVNLTIETTAHGQAEGLLLNGERNVISHVTVRGSGDALQTNGTAYYTDFRLEGEGDTILGRGAAFFRRCDIASKNTFMWIRNPETNHGNVFVGCRFTAIGRDTDLARLPSNKGRNYPYAEAVLIDATLTGIIPAGWGEIGPEATHIRFLEANSRDANGQPVDTSQRHPASRQLDPQRDAALIAQYRDPAWVLGGWQPALAPLILAQPVLVQGGGTRTLSVRAAGVPDVAYRWYRDGKPVAGATGSELVPRAAGRYTVEVSNSAGRVISGAVAVGGI</sequence>
<evidence type="ECO:0000256" key="4">
    <source>
        <dbReference type="SAM" id="MobiDB-lite"/>
    </source>
</evidence>
<keyword evidence="8" id="KW-1185">Reference proteome</keyword>
<feature type="signal peptide" evidence="5">
    <location>
        <begin position="1"/>
        <end position="30"/>
    </location>
</feature>
<dbReference type="EMBL" id="VLLB01000002">
    <property type="protein sequence ID" value="TWI67734.1"/>
    <property type="molecule type" value="Genomic_DNA"/>
</dbReference>
<dbReference type="GO" id="GO:0030599">
    <property type="term" value="F:pectinesterase activity"/>
    <property type="evidence" value="ECO:0007669"/>
    <property type="project" value="InterPro"/>
</dbReference>
<evidence type="ECO:0000256" key="2">
    <source>
        <dbReference type="ARBA" id="ARBA00022801"/>
    </source>
</evidence>
<evidence type="ECO:0000256" key="1">
    <source>
        <dbReference type="ARBA" id="ARBA00008891"/>
    </source>
</evidence>
<keyword evidence="2" id="KW-0378">Hydrolase</keyword>
<feature type="domain" description="Ig-like" evidence="6">
    <location>
        <begin position="509"/>
        <end position="580"/>
    </location>
</feature>
<dbReference type="Pfam" id="PF01095">
    <property type="entry name" value="Pectinesterase"/>
    <property type="match status" value="1"/>
</dbReference>
<proteinExistence type="inferred from homology"/>
<name>A0A562RGT3_9BURK</name>
<dbReference type="InterPro" id="IPR013783">
    <property type="entry name" value="Ig-like_fold"/>
</dbReference>
<comment type="caution">
    <text evidence="7">The sequence shown here is derived from an EMBL/GenBank/DDBJ whole genome shotgun (WGS) entry which is preliminary data.</text>
</comment>
<feature type="region of interest" description="Disordered" evidence="4">
    <location>
        <begin position="83"/>
        <end position="127"/>
    </location>
</feature>
<dbReference type="SUPFAM" id="SSF48726">
    <property type="entry name" value="Immunoglobulin"/>
    <property type="match status" value="1"/>
</dbReference>
<dbReference type="RefSeq" id="WP_199754549.1">
    <property type="nucleotide sequence ID" value="NZ_VLLB01000002.1"/>
</dbReference>
<evidence type="ECO:0000259" key="6">
    <source>
        <dbReference type="PROSITE" id="PS50835"/>
    </source>
</evidence>
<dbReference type="InterPro" id="IPR036179">
    <property type="entry name" value="Ig-like_dom_sf"/>
</dbReference>
<dbReference type="Proteomes" id="UP000318431">
    <property type="component" value="Unassembled WGS sequence"/>
</dbReference>
<dbReference type="InterPro" id="IPR012334">
    <property type="entry name" value="Pectin_lyas_fold"/>
</dbReference>
<dbReference type="PANTHER" id="PTHR31321:SF57">
    <property type="entry name" value="PECTINESTERASE 53-RELATED"/>
    <property type="match status" value="1"/>
</dbReference>
<dbReference type="AlphaFoldDB" id="A0A562RGT3"/>
<feature type="compositionally biased region" description="Low complexity" evidence="4">
    <location>
        <begin position="83"/>
        <end position="96"/>
    </location>
</feature>
<evidence type="ECO:0000313" key="7">
    <source>
        <dbReference type="EMBL" id="TWI67734.1"/>
    </source>
</evidence>
<dbReference type="Gene3D" id="2.60.40.10">
    <property type="entry name" value="Immunoglobulins"/>
    <property type="match status" value="1"/>
</dbReference>
<comment type="similarity">
    <text evidence="1">Belongs to the pectinesterase family.</text>
</comment>
<dbReference type="SUPFAM" id="SSF51126">
    <property type="entry name" value="Pectin lyase-like"/>
    <property type="match status" value="1"/>
</dbReference>
<keyword evidence="3" id="KW-0063">Aspartyl esterase</keyword>
<dbReference type="InterPro" id="IPR000070">
    <property type="entry name" value="Pectinesterase_cat"/>
</dbReference>
<dbReference type="Gene3D" id="2.160.20.10">
    <property type="entry name" value="Single-stranded right-handed beta-helix, Pectin lyase-like"/>
    <property type="match status" value="1"/>
</dbReference>
<dbReference type="PROSITE" id="PS50835">
    <property type="entry name" value="IG_LIKE"/>
    <property type="match status" value="1"/>
</dbReference>
<feature type="chain" id="PRO_5021768583" evidence="5">
    <location>
        <begin position="31"/>
        <end position="588"/>
    </location>
</feature>
<accession>A0A562RGT3</accession>
<dbReference type="GO" id="GO:0009279">
    <property type="term" value="C:cell outer membrane"/>
    <property type="evidence" value="ECO:0007669"/>
    <property type="project" value="TreeGrafter"/>
</dbReference>
<protein>
    <submittedName>
        <fullName evidence="7">Pectin methylesterase-like acyl-CoA thioesterase</fullName>
    </submittedName>
</protein>
<organism evidence="7 8">
    <name type="scientific">Pseudoduganella lurida</name>
    <dbReference type="NCBI Taxonomy" id="1036180"/>
    <lineage>
        <taxon>Bacteria</taxon>
        <taxon>Pseudomonadati</taxon>
        <taxon>Pseudomonadota</taxon>
        <taxon>Betaproteobacteria</taxon>
        <taxon>Burkholderiales</taxon>
        <taxon>Oxalobacteraceae</taxon>
        <taxon>Telluria group</taxon>
        <taxon>Pseudoduganella</taxon>
    </lineage>
</organism>
<dbReference type="GO" id="GO:0042545">
    <property type="term" value="P:cell wall modification"/>
    <property type="evidence" value="ECO:0007669"/>
    <property type="project" value="InterPro"/>
</dbReference>
<gene>
    <name evidence="7" type="ORF">IP91_01853</name>
</gene>
<dbReference type="InterPro" id="IPR007110">
    <property type="entry name" value="Ig-like_dom"/>
</dbReference>
<keyword evidence="5" id="KW-0732">Signal</keyword>
<dbReference type="PANTHER" id="PTHR31321">
    <property type="entry name" value="ACYL-COA THIOESTER HYDROLASE YBHC-RELATED"/>
    <property type="match status" value="1"/>
</dbReference>